<evidence type="ECO:0000313" key="2">
    <source>
        <dbReference type="Proteomes" id="UP000192276"/>
    </source>
</evidence>
<reference evidence="2" key="1">
    <citation type="submission" date="2016-04" db="EMBL/GenBank/DDBJ databases">
        <authorList>
            <person name="Chen L."/>
            <person name="Zhuang W."/>
            <person name="Wang G."/>
        </authorList>
    </citation>
    <scope>NUCLEOTIDE SEQUENCE [LARGE SCALE GENOMIC DNA]</scope>
    <source>
        <strain evidence="2">208</strain>
    </source>
</reference>
<gene>
    <name evidence="1" type="ORF">A4R26_17530</name>
</gene>
<dbReference type="AlphaFoldDB" id="A0A1V9FX84"/>
<accession>A0A1V9FX84</accession>
<sequence>MPGEFLFSGIFGDDLTAKPFLMIMKEQHSIITYLIVSENYKRVQPACAAIIFRLKQVQWRDNQQAMGNGQ</sequence>
<dbReference type="EMBL" id="LWBP01000112">
    <property type="protein sequence ID" value="OQP62981.1"/>
    <property type="molecule type" value="Genomic_DNA"/>
</dbReference>
<keyword evidence="2" id="KW-1185">Reference proteome</keyword>
<proteinExistence type="predicted"/>
<protein>
    <submittedName>
        <fullName evidence="1">Uncharacterized protein</fullName>
    </submittedName>
</protein>
<organism evidence="1 2">
    <name type="scientific">Niastella populi</name>
    <dbReference type="NCBI Taxonomy" id="550983"/>
    <lineage>
        <taxon>Bacteria</taxon>
        <taxon>Pseudomonadati</taxon>
        <taxon>Bacteroidota</taxon>
        <taxon>Chitinophagia</taxon>
        <taxon>Chitinophagales</taxon>
        <taxon>Chitinophagaceae</taxon>
        <taxon>Niastella</taxon>
    </lineage>
</organism>
<name>A0A1V9FX84_9BACT</name>
<comment type="caution">
    <text evidence="1">The sequence shown here is derived from an EMBL/GenBank/DDBJ whole genome shotgun (WGS) entry which is preliminary data.</text>
</comment>
<dbReference type="Proteomes" id="UP000192276">
    <property type="component" value="Unassembled WGS sequence"/>
</dbReference>
<evidence type="ECO:0000313" key="1">
    <source>
        <dbReference type="EMBL" id="OQP62981.1"/>
    </source>
</evidence>